<feature type="non-terminal residue" evidence="1">
    <location>
        <position position="1"/>
    </location>
</feature>
<keyword evidence="2" id="KW-1185">Reference proteome</keyword>
<protein>
    <submittedName>
        <fullName evidence="1">Uncharacterized protein</fullName>
    </submittedName>
</protein>
<proteinExistence type="predicted"/>
<comment type="caution">
    <text evidence="1">The sequence shown here is derived from an EMBL/GenBank/DDBJ whole genome shotgun (WGS) entry which is preliminary data.</text>
</comment>
<evidence type="ECO:0000313" key="2">
    <source>
        <dbReference type="Proteomes" id="UP001233999"/>
    </source>
</evidence>
<reference evidence="1" key="2">
    <citation type="submission" date="2023-05" db="EMBL/GenBank/DDBJ databases">
        <authorList>
            <person name="Fouks B."/>
        </authorList>
    </citation>
    <scope>NUCLEOTIDE SEQUENCE</scope>
    <source>
        <strain evidence="1">Stay&amp;Tobe</strain>
        <tissue evidence="1">Testes</tissue>
    </source>
</reference>
<reference evidence="1" key="1">
    <citation type="journal article" date="2023" name="IScience">
        <title>Live-bearing cockroach genome reveals convergent evolutionary mechanisms linked to viviparity in insects and beyond.</title>
        <authorList>
            <person name="Fouks B."/>
            <person name="Harrison M.C."/>
            <person name="Mikhailova A.A."/>
            <person name="Marchal E."/>
            <person name="English S."/>
            <person name="Carruthers M."/>
            <person name="Jennings E.C."/>
            <person name="Chiamaka E.L."/>
            <person name="Frigard R.A."/>
            <person name="Pippel M."/>
            <person name="Attardo G.M."/>
            <person name="Benoit J.B."/>
            <person name="Bornberg-Bauer E."/>
            <person name="Tobe S.S."/>
        </authorList>
    </citation>
    <scope>NUCLEOTIDE SEQUENCE</scope>
    <source>
        <strain evidence="1">Stay&amp;Tobe</strain>
    </source>
</reference>
<gene>
    <name evidence="1" type="ORF">L9F63_013215</name>
</gene>
<sequence>LSVPTRDSHELINYTIELQYVSLLPLKSINSSAISQCKFRSVLSGFIRMQKVTGPGTQIVSNDEWYTSSSRKWVIGVIILTNKVMTVSNFNAFAMWPLLFHLSLVA</sequence>
<dbReference type="AlphaFoldDB" id="A0AAD8AAS3"/>
<accession>A0AAD8AAS3</accession>
<organism evidence="1 2">
    <name type="scientific">Diploptera punctata</name>
    <name type="common">Pacific beetle cockroach</name>
    <dbReference type="NCBI Taxonomy" id="6984"/>
    <lineage>
        <taxon>Eukaryota</taxon>
        <taxon>Metazoa</taxon>
        <taxon>Ecdysozoa</taxon>
        <taxon>Arthropoda</taxon>
        <taxon>Hexapoda</taxon>
        <taxon>Insecta</taxon>
        <taxon>Pterygota</taxon>
        <taxon>Neoptera</taxon>
        <taxon>Polyneoptera</taxon>
        <taxon>Dictyoptera</taxon>
        <taxon>Blattodea</taxon>
        <taxon>Blaberoidea</taxon>
        <taxon>Blaberidae</taxon>
        <taxon>Diplopterinae</taxon>
        <taxon>Diploptera</taxon>
    </lineage>
</organism>
<dbReference type="Proteomes" id="UP001233999">
    <property type="component" value="Unassembled WGS sequence"/>
</dbReference>
<dbReference type="EMBL" id="JASPKZ010002327">
    <property type="protein sequence ID" value="KAJ9595594.1"/>
    <property type="molecule type" value="Genomic_DNA"/>
</dbReference>
<feature type="non-terminal residue" evidence="1">
    <location>
        <position position="106"/>
    </location>
</feature>
<name>A0AAD8AAS3_DIPPU</name>
<evidence type="ECO:0000313" key="1">
    <source>
        <dbReference type="EMBL" id="KAJ9595594.1"/>
    </source>
</evidence>